<dbReference type="Proteomes" id="UP000018689">
    <property type="component" value="Chromosome"/>
</dbReference>
<gene>
    <name evidence="3" type="ORF">EMUR_02665</name>
</gene>
<feature type="chain" id="PRO_5004781935" description="Porin domain-containing protein" evidence="1">
    <location>
        <begin position="24"/>
        <end position="482"/>
    </location>
</feature>
<dbReference type="RefSeq" id="WP_024072130.1">
    <property type="nucleotide sequence ID" value="NC_023063.1"/>
</dbReference>
<dbReference type="HOGENOM" id="CLU_026149_0_0_5"/>
<protein>
    <recommendedName>
        <fullName evidence="2">Porin domain-containing protein</fullName>
    </recommendedName>
</protein>
<dbReference type="InterPro" id="IPR023614">
    <property type="entry name" value="Porin_dom_sf"/>
</dbReference>
<dbReference type="PATRIC" id="fig|1423892.3.peg.546"/>
<name>V9R664_9RICK</name>
<dbReference type="AlphaFoldDB" id="V9R664"/>
<reference evidence="3 4" key="1">
    <citation type="journal article" date="2014" name="Genome Announc.">
        <title>Complete Genome Sequence of Ehrlichia muris Strain AS145T, a Model Monocytotropic Ehrlichia Strain.</title>
        <authorList>
            <person name="Thirumalapura N.R."/>
            <person name="Qin X."/>
            <person name="Kuriakose J.A."/>
            <person name="Walker D.H."/>
        </authorList>
    </citation>
    <scope>NUCLEOTIDE SEQUENCE [LARGE SCALE GENOMIC DNA]</scope>
    <source>
        <strain evidence="4">AS154</strain>
    </source>
</reference>
<evidence type="ECO:0000259" key="2">
    <source>
        <dbReference type="Pfam" id="PF13609"/>
    </source>
</evidence>
<dbReference type="EMBL" id="CP006917">
    <property type="protein sequence ID" value="AHC39285.1"/>
    <property type="molecule type" value="Genomic_DNA"/>
</dbReference>
<dbReference type="Pfam" id="PF13609">
    <property type="entry name" value="Porin_4"/>
    <property type="match status" value="1"/>
</dbReference>
<keyword evidence="4" id="KW-1185">Reference proteome</keyword>
<dbReference type="GO" id="GO:0015288">
    <property type="term" value="F:porin activity"/>
    <property type="evidence" value="ECO:0007669"/>
    <property type="project" value="InterPro"/>
</dbReference>
<proteinExistence type="predicted"/>
<dbReference type="GO" id="GO:0016020">
    <property type="term" value="C:membrane"/>
    <property type="evidence" value="ECO:0007669"/>
    <property type="project" value="InterPro"/>
</dbReference>
<evidence type="ECO:0000313" key="3">
    <source>
        <dbReference type="EMBL" id="AHC39285.1"/>
    </source>
</evidence>
<accession>V9R664</accession>
<dbReference type="Gene3D" id="2.40.160.10">
    <property type="entry name" value="Porin"/>
    <property type="match status" value="1"/>
</dbReference>
<feature type="domain" description="Porin" evidence="2">
    <location>
        <begin position="132"/>
        <end position="437"/>
    </location>
</feature>
<evidence type="ECO:0000256" key="1">
    <source>
        <dbReference type="SAM" id="SignalP"/>
    </source>
</evidence>
<evidence type="ECO:0000313" key="4">
    <source>
        <dbReference type="Proteomes" id="UP000018689"/>
    </source>
</evidence>
<keyword evidence="1" id="KW-0732">Signal</keyword>
<organism evidence="3 4">
    <name type="scientific">Ehrlichia muris AS145</name>
    <dbReference type="NCBI Taxonomy" id="1423892"/>
    <lineage>
        <taxon>Bacteria</taxon>
        <taxon>Pseudomonadati</taxon>
        <taxon>Pseudomonadota</taxon>
        <taxon>Alphaproteobacteria</taxon>
        <taxon>Rickettsiales</taxon>
        <taxon>Anaplasmataceae</taxon>
        <taxon>Ehrlichia</taxon>
    </lineage>
</organism>
<feature type="signal peptide" evidence="1">
    <location>
        <begin position="1"/>
        <end position="23"/>
    </location>
</feature>
<dbReference type="KEGG" id="emr:EMUR_02665"/>
<sequence>MKNLFLISALTFLLIMCSHNAFSDEVLDSIFVGNHNISNAENSFSGINNKVEAKGGRIKFAGNMVSYGWYSGGSSKNSEIVIRNKRFNIDIGGNVDNIGAKHDGMLSLGIDSKPDKYGIIYGVYSQIHIPHVAGKSFGNNAAFNRGSKIFAKTPYGDFSVGYQEGIESIIKLNAFSIIAGDNYNIWAKHLRNILYDIKGASGYFVYCLNFYSGLYSESFFRNSDNIVTGVIVGAFINNLPFRLSYQSQNFMGLRFGISYSPFGYDRELSEMSQINSSNVIKPLKDYASHLILIGPRYVHVVSGGISYTYDFKNFKFSTSIIGEYGREDVFSDSMERYNVYFKHHKLKGISVGWNIGYKRIEFAGSYGNLNGSGIPYARCTANIHCRSYWALLKDTDYYWDIGIAYKHEPLNLSLIYFTSNRGGNKLNDISVGIEYNILRYNRFKNSLFVNYHYYTFNQFEHDYGNTRNGKGSVLLIGTKLEF</sequence>
<dbReference type="InterPro" id="IPR033900">
    <property type="entry name" value="Gram_neg_porin_domain"/>
</dbReference>
<dbReference type="SUPFAM" id="SSF56935">
    <property type="entry name" value="Porins"/>
    <property type="match status" value="1"/>
</dbReference>
<dbReference type="OrthoDB" id="7164576at2"/>